<dbReference type="AlphaFoldDB" id="A0A834R8H8"/>
<name>A0A834R8H8_SARSC</name>
<protein>
    <submittedName>
        <fullName evidence="2 3">Uncharacterized protein</fullName>
    </submittedName>
</protein>
<evidence type="ECO:0000313" key="4">
    <source>
        <dbReference type="Proteomes" id="UP000070412"/>
    </source>
</evidence>
<reference evidence="3" key="3">
    <citation type="submission" date="2022-06" db="UniProtKB">
        <authorList>
            <consortium name="EnsemblMetazoa"/>
        </authorList>
    </citation>
    <scope>IDENTIFICATION</scope>
</reference>
<feature type="signal peptide" evidence="1">
    <location>
        <begin position="1"/>
        <end position="21"/>
    </location>
</feature>
<sequence length="255" mass="30046">MLSKIIVLFWIAILFWIDCDAKRHRSNKFTINHSNSSSRIDCENRNQFDLNMAKLMTIGENGRDYPENFDDLKLFCRESKKLIHNVDKYKNLCFHGQWKQFVSIFIYSNRNAIKKFCTKSNENSKKLLQTSKCINSNRKPINRCLSILTEEIESIRWIKSGIQKIPLLCCKYHKFHDCFMNVLEDDEQCQSKIDTISEFLRLVLGNLIENNCGEYNNESDRCSRIDSIIEKPSNRTIPNDQNRSIMYAIYNVLDS</sequence>
<dbReference type="PANTHER" id="PTHR33964">
    <property type="entry name" value="RE45066P-RELATED"/>
    <property type="match status" value="1"/>
</dbReference>
<evidence type="ECO:0000256" key="1">
    <source>
        <dbReference type="SAM" id="SignalP"/>
    </source>
</evidence>
<proteinExistence type="predicted"/>
<keyword evidence="4" id="KW-1185">Reference proteome</keyword>
<reference evidence="4" key="1">
    <citation type="journal article" date="2020" name="PLoS Negl. Trop. Dis.">
        <title>High-quality nuclear genome for Sarcoptes scabiei-A critical resource for a neglected parasite.</title>
        <authorList>
            <person name="Korhonen P.K."/>
            <person name="Gasser R.B."/>
            <person name="Ma G."/>
            <person name="Wang T."/>
            <person name="Stroehlein A.J."/>
            <person name="Young N.D."/>
            <person name="Ang C.S."/>
            <person name="Fernando D.D."/>
            <person name="Lu H.C."/>
            <person name="Taylor S."/>
            <person name="Reynolds S.L."/>
            <person name="Mofiz E."/>
            <person name="Najaraj S.H."/>
            <person name="Gowda H."/>
            <person name="Madugundu A."/>
            <person name="Renuse S."/>
            <person name="Holt D."/>
            <person name="Pandey A."/>
            <person name="Papenfuss A.T."/>
            <person name="Fischer K."/>
        </authorList>
    </citation>
    <scope>NUCLEOTIDE SEQUENCE [LARGE SCALE GENOMIC DNA]</scope>
</reference>
<gene>
    <name evidence="2" type="ORF">SSS_7826</name>
</gene>
<dbReference type="EMBL" id="WVUK01000065">
    <property type="protein sequence ID" value="KAF7489368.1"/>
    <property type="molecule type" value="Genomic_DNA"/>
</dbReference>
<evidence type="ECO:0000313" key="3">
    <source>
        <dbReference type="EnsemblMetazoa" id="KAF7489368.1"/>
    </source>
</evidence>
<keyword evidence="1" id="KW-0732">Signal</keyword>
<dbReference type="OMA" id="SCCYYHD"/>
<dbReference type="OrthoDB" id="6498019at2759"/>
<accession>A0A834R8H8</accession>
<dbReference type="EnsemblMetazoa" id="SSS_7826s_mrna">
    <property type="protein sequence ID" value="KAF7489368.1"/>
    <property type="gene ID" value="SSS_7826"/>
</dbReference>
<evidence type="ECO:0000313" key="2">
    <source>
        <dbReference type="EMBL" id="KAF7489368.1"/>
    </source>
</evidence>
<dbReference type="Proteomes" id="UP000070412">
    <property type="component" value="Unassembled WGS sequence"/>
</dbReference>
<reference evidence="2" key="2">
    <citation type="submission" date="2020-01" db="EMBL/GenBank/DDBJ databases">
        <authorList>
            <person name="Korhonen P.K.K."/>
            <person name="Guangxu M.G."/>
            <person name="Wang T.W."/>
            <person name="Stroehlein A.J.S."/>
            <person name="Young N.D."/>
            <person name="Ang C.-S.A."/>
            <person name="Fernando D.W.F."/>
            <person name="Lu H.L."/>
            <person name="Taylor S.T."/>
            <person name="Ehtesham M.E.M."/>
            <person name="Najaraj S.H.N."/>
            <person name="Harsha G.H.G."/>
            <person name="Madugundu A.M."/>
            <person name="Renuse S.R."/>
            <person name="Holt D.H."/>
            <person name="Pandey A.P."/>
            <person name="Papenfuss A.P."/>
            <person name="Gasser R.B.G."/>
            <person name="Fischer K.F."/>
        </authorList>
    </citation>
    <scope>NUCLEOTIDE SEQUENCE</scope>
    <source>
        <strain evidence="2">SSS_KF_BRIS2020</strain>
    </source>
</reference>
<feature type="chain" id="PRO_5038259243" evidence="1">
    <location>
        <begin position="22"/>
        <end position="255"/>
    </location>
</feature>
<organism evidence="2">
    <name type="scientific">Sarcoptes scabiei</name>
    <name type="common">Itch mite</name>
    <name type="synonym">Acarus scabiei</name>
    <dbReference type="NCBI Taxonomy" id="52283"/>
    <lineage>
        <taxon>Eukaryota</taxon>
        <taxon>Metazoa</taxon>
        <taxon>Ecdysozoa</taxon>
        <taxon>Arthropoda</taxon>
        <taxon>Chelicerata</taxon>
        <taxon>Arachnida</taxon>
        <taxon>Acari</taxon>
        <taxon>Acariformes</taxon>
        <taxon>Sarcoptiformes</taxon>
        <taxon>Astigmata</taxon>
        <taxon>Psoroptidia</taxon>
        <taxon>Sarcoptoidea</taxon>
        <taxon>Sarcoptidae</taxon>
        <taxon>Sarcoptinae</taxon>
        <taxon>Sarcoptes</taxon>
    </lineage>
</organism>
<dbReference type="PANTHER" id="PTHR33964:SF1">
    <property type="entry name" value="RE45066P"/>
    <property type="match status" value="1"/>
</dbReference>